<organism evidence="1 2">
    <name type="scientific">Alicyclobacillus mali</name>
    <name type="common">ex Roth et al. 2021</name>
    <dbReference type="NCBI Taxonomy" id="1123961"/>
    <lineage>
        <taxon>Bacteria</taxon>
        <taxon>Bacillati</taxon>
        <taxon>Bacillota</taxon>
        <taxon>Bacilli</taxon>
        <taxon>Bacillales</taxon>
        <taxon>Alicyclobacillaceae</taxon>
        <taxon>Alicyclobacillus</taxon>
    </lineage>
</organism>
<proteinExistence type="predicted"/>
<dbReference type="Pfam" id="PF03352">
    <property type="entry name" value="Adenine_glyco"/>
    <property type="match status" value="1"/>
</dbReference>
<protein>
    <submittedName>
        <fullName evidence="1">DNA-3-methyladenine glycosylase I</fullName>
    </submittedName>
</protein>
<dbReference type="SUPFAM" id="SSF48150">
    <property type="entry name" value="DNA-glycosylase"/>
    <property type="match status" value="1"/>
</dbReference>
<name>A0ABS0F389_9BACL</name>
<dbReference type="EMBL" id="JADPKZ010000038">
    <property type="protein sequence ID" value="MBF8377701.1"/>
    <property type="molecule type" value="Genomic_DNA"/>
</dbReference>
<comment type="caution">
    <text evidence="1">The sequence shown here is derived from an EMBL/GenBank/DDBJ whole genome shotgun (WGS) entry which is preliminary data.</text>
</comment>
<dbReference type="PANTHER" id="PTHR31116:SF29">
    <property type="entry name" value="DNA GLYCOSYLASE SUPERFAMILY PROTEIN"/>
    <property type="match status" value="1"/>
</dbReference>
<sequence>MRRCKWAGSRELYVRYHDEEWGVPQFDDGVLFEFLTLEAAQAGLQWYLILSRREAYRRAFADFQPEIVARYGEQDVARLLAPDAGIIRNQAKVEAAIHNARVFLEVKEAHGSFANWLWRFVDGKPEVHCFAREEDVPATSPLAERVSREMRALGFRFVGPVMVYAYLQAVGVVLDHVVTCFRYEPLRALAQSLAREPR</sequence>
<evidence type="ECO:0000313" key="2">
    <source>
        <dbReference type="Proteomes" id="UP000642910"/>
    </source>
</evidence>
<accession>A0ABS0F389</accession>
<dbReference type="Gene3D" id="1.10.340.30">
    <property type="entry name" value="Hypothetical protein, domain 2"/>
    <property type="match status" value="1"/>
</dbReference>
<dbReference type="RefSeq" id="WP_067847680.1">
    <property type="nucleotide sequence ID" value="NZ_JADPKZ010000038.1"/>
</dbReference>
<reference evidence="1 2" key="1">
    <citation type="submission" date="2020-11" db="EMBL/GenBank/DDBJ databases">
        <title>Genomic insight of Alicyclobacillus mali FL 18 reveals a new arsenic-resistant strain, with potential in environmental biotechnology.</title>
        <authorList>
            <person name="Fiorentino G."/>
            <person name="Gallo G."/>
            <person name="Aulitto M."/>
        </authorList>
    </citation>
    <scope>NUCLEOTIDE SEQUENCE [LARGE SCALE GENOMIC DNA]</scope>
    <source>
        <strain evidence="1 2">FL 18</strain>
    </source>
</reference>
<dbReference type="Proteomes" id="UP000642910">
    <property type="component" value="Unassembled WGS sequence"/>
</dbReference>
<keyword evidence="2" id="KW-1185">Reference proteome</keyword>
<dbReference type="InterPro" id="IPR005019">
    <property type="entry name" value="Adenine_glyco"/>
</dbReference>
<dbReference type="PANTHER" id="PTHR31116">
    <property type="entry name" value="OS04G0501200 PROTEIN"/>
    <property type="match status" value="1"/>
</dbReference>
<dbReference type="InterPro" id="IPR011257">
    <property type="entry name" value="DNA_glycosylase"/>
</dbReference>
<gene>
    <name evidence="1" type="ORF">IW967_07450</name>
</gene>
<evidence type="ECO:0000313" key="1">
    <source>
        <dbReference type="EMBL" id="MBF8377701.1"/>
    </source>
</evidence>